<dbReference type="CDD" id="cd00202">
    <property type="entry name" value="ZnF_GATA"/>
    <property type="match status" value="1"/>
</dbReference>
<reference evidence="4 5" key="1">
    <citation type="journal article" name="Sci. Rep.">
        <title>Telomere-to-telomere assembled and centromere annotated genomes of the two main subspecies of the button mushroom Agaricus bisporus reveal especially polymorphic chromosome ends.</title>
        <authorList>
            <person name="Sonnenberg A.S.M."/>
            <person name="Sedaghat-Telgerd N."/>
            <person name="Lavrijssen B."/>
            <person name="Ohm R.A."/>
            <person name="Hendrickx P.M."/>
            <person name="Scholtmeijer K."/>
            <person name="Baars J.J.P."/>
            <person name="van Peer A."/>
        </authorList>
    </citation>
    <scope>NUCLEOTIDE SEQUENCE [LARGE SCALE GENOMIC DNA]</scope>
    <source>
        <strain evidence="4 5">H119_p4</strain>
    </source>
</reference>
<evidence type="ECO:0000259" key="3">
    <source>
        <dbReference type="PROSITE" id="PS50114"/>
    </source>
</evidence>
<keyword evidence="1" id="KW-0862">Zinc</keyword>
<organism evidence="4 5">
    <name type="scientific">Agaricus bisporus var. burnettii</name>
    <dbReference type="NCBI Taxonomy" id="192524"/>
    <lineage>
        <taxon>Eukaryota</taxon>
        <taxon>Fungi</taxon>
        <taxon>Dikarya</taxon>
        <taxon>Basidiomycota</taxon>
        <taxon>Agaricomycotina</taxon>
        <taxon>Agaricomycetes</taxon>
        <taxon>Agaricomycetidae</taxon>
        <taxon>Agaricales</taxon>
        <taxon>Agaricineae</taxon>
        <taxon>Agaricaceae</taxon>
        <taxon>Agaricus</taxon>
    </lineage>
</organism>
<feature type="domain" description="GATA-type" evidence="3">
    <location>
        <begin position="174"/>
        <end position="236"/>
    </location>
</feature>
<keyword evidence="1" id="KW-0863">Zinc-finger</keyword>
<proteinExistence type="predicted"/>
<feature type="compositionally biased region" description="Low complexity" evidence="2">
    <location>
        <begin position="296"/>
        <end position="312"/>
    </location>
</feature>
<evidence type="ECO:0000256" key="1">
    <source>
        <dbReference type="PROSITE-ProRule" id="PRU00094"/>
    </source>
</evidence>
<dbReference type="Proteomes" id="UP000629468">
    <property type="component" value="Unassembled WGS sequence"/>
</dbReference>
<dbReference type="PROSITE" id="PS50114">
    <property type="entry name" value="GATA_ZN_FINGER_2"/>
    <property type="match status" value="1"/>
</dbReference>
<keyword evidence="1" id="KW-0479">Metal-binding</keyword>
<feature type="compositionally biased region" description="Polar residues" evidence="2">
    <location>
        <begin position="71"/>
        <end position="81"/>
    </location>
</feature>
<dbReference type="GO" id="GO:0006355">
    <property type="term" value="P:regulation of DNA-templated transcription"/>
    <property type="evidence" value="ECO:0007669"/>
    <property type="project" value="InterPro"/>
</dbReference>
<name>A0A8H7EZY0_AGABI</name>
<feature type="compositionally biased region" description="Polar residues" evidence="2">
    <location>
        <begin position="271"/>
        <end position="280"/>
    </location>
</feature>
<dbReference type="AlphaFoldDB" id="A0A8H7EZY0"/>
<dbReference type="InterPro" id="IPR000679">
    <property type="entry name" value="Znf_GATA"/>
</dbReference>
<feature type="compositionally biased region" description="Basic and acidic residues" evidence="2">
    <location>
        <begin position="347"/>
        <end position="356"/>
    </location>
</feature>
<feature type="region of interest" description="Disordered" evidence="2">
    <location>
        <begin position="212"/>
        <end position="356"/>
    </location>
</feature>
<gene>
    <name evidence="4" type="ORF">Agabi119p4_6740</name>
</gene>
<feature type="compositionally biased region" description="Low complexity" evidence="2">
    <location>
        <begin position="326"/>
        <end position="337"/>
    </location>
</feature>
<feature type="region of interest" description="Disordered" evidence="2">
    <location>
        <begin position="1"/>
        <end position="94"/>
    </location>
</feature>
<dbReference type="SMART" id="SM00401">
    <property type="entry name" value="ZnF_GATA"/>
    <property type="match status" value="1"/>
</dbReference>
<sequence length="356" mass="39455">MATLGWQDETKETKEEAIDPALRDSSMSVNVHPARIHSRYDPQTNQRMPSPPPITTLGHPHSHSHSPAPSDASQDRSSISTPPVRRSPHLYPPPYQHIQQHPAYMPYPTHFDHHHRYDQDPAHQHAYHPPPQFAIPTMHAPPPPHRDPYHPYPVPGSQPVTIVHTDDAATKLSDRVRRRCFNCCTTDTSTWRRSNLSPGKVLCNKCGLFERTHSRPRPEQFPHKRGPLATSTLRGRTPPSNQLPPISPPNANSYYGLQDPRRDQQQSSSQYPPANGSNHNLPALQTWHPNPPSAPPNGAAPTPTDGPATSSPHMPPPPVRKATGDSQPQSRQASSSPHLRAAQNTQEARESGENGA</sequence>
<feature type="compositionally biased region" description="Basic and acidic residues" evidence="2">
    <location>
        <begin position="212"/>
        <end position="222"/>
    </location>
</feature>
<protein>
    <submittedName>
        <fullName evidence="4">Transcriptional regulator family: GATA type zinc finger</fullName>
    </submittedName>
</protein>
<dbReference type="Pfam" id="PF00320">
    <property type="entry name" value="GATA"/>
    <property type="match status" value="1"/>
</dbReference>
<comment type="caution">
    <text evidence="4">The sequence shown here is derived from an EMBL/GenBank/DDBJ whole genome shotgun (WGS) entry which is preliminary data.</text>
</comment>
<dbReference type="GO" id="GO:0008270">
    <property type="term" value="F:zinc ion binding"/>
    <property type="evidence" value="ECO:0007669"/>
    <property type="project" value="UniProtKB-KW"/>
</dbReference>
<dbReference type="EMBL" id="JABXXO010000009">
    <property type="protein sequence ID" value="KAF7770766.1"/>
    <property type="molecule type" value="Genomic_DNA"/>
</dbReference>
<dbReference type="GO" id="GO:0043565">
    <property type="term" value="F:sequence-specific DNA binding"/>
    <property type="evidence" value="ECO:0007669"/>
    <property type="project" value="InterPro"/>
</dbReference>
<evidence type="ECO:0000256" key="2">
    <source>
        <dbReference type="SAM" id="MobiDB-lite"/>
    </source>
</evidence>
<accession>A0A8H7EZY0</accession>
<dbReference type="SUPFAM" id="SSF57716">
    <property type="entry name" value="Glucocorticoid receptor-like (DNA-binding domain)"/>
    <property type="match status" value="1"/>
</dbReference>
<evidence type="ECO:0000313" key="4">
    <source>
        <dbReference type="EMBL" id="KAF7770766.1"/>
    </source>
</evidence>
<dbReference type="InterPro" id="IPR013088">
    <property type="entry name" value="Znf_NHR/GATA"/>
</dbReference>
<feature type="compositionally biased region" description="Basic and acidic residues" evidence="2">
    <location>
        <begin position="8"/>
        <end position="17"/>
    </location>
</feature>
<evidence type="ECO:0000313" key="5">
    <source>
        <dbReference type="Proteomes" id="UP000629468"/>
    </source>
</evidence>
<dbReference type="Gene3D" id="3.30.50.10">
    <property type="entry name" value="Erythroid Transcription Factor GATA-1, subunit A"/>
    <property type="match status" value="1"/>
</dbReference>